<protein>
    <recommendedName>
        <fullName evidence="1">Malic enzyme NAD-binding domain-containing protein</fullName>
    </recommendedName>
</protein>
<dbReference type="PANTHER" id="PTHR23406:SF76">
    <property type="entry name" value="NADP-DEPENDENT MALIC ENZYME 4, CHLOROPLASTIC"/>
    <property type="match status" value="1"/>
</dbReference>
<reference evidence="2 3" key="1">
    <citation type="submission" date="2024-03" db="EMBL/GenBank/DDBJ databases">
        <authorList>
            <person name="Gkanogiannis A."/>
            <person name="Becerra Lopez-Lavalle L."/>
        </authorList>
    </citation>
    <scope>NUCLEOTIDE SEQUENCE [LARGE SCALE GENOMIC DNA]</scope>
</reference>
<keyword evidence="3" id="KW-1185">Reference proteome</keyword>
<evidence type="ECO:0000313" key="2">
    <source>
        <dbReference type="EMBL" id="CAK9315785.1"/>
    </source>
</evidence>
<gene>
    <name evidence="2" type="ORF">CITCOLO1_LOCUS7612</name>
</gene>
<evidence type="ECO:0000259" key="1">
    <source>
        <dbReference type="SMART" id="SM00919"/>
    </source>
</evidence>
<dbReference type="Pfam" id="PF03949">
    <property type="entry name" value="Malic_M"/>
    <property type="match status" value="1"/>
</dbReference>
<dbReference type="Gene3D" id="3.40.50.720">
    <property type="entry name" value="NAD(P)-binding Rossmann-like Domain"/>
    <property type="match status" value="1"/>
</dbReference>
<dbReference type="InterPro" id="IPR012302">
    <property type="entry name" value="Malic_NAD-bd"/>
</dbReference>
<dbReference type="PANTHER" id="PTHR23406">
    <property type="entry name" value="MALIC ENZYME-RELATED"/>
    <property type="match status" value="1"/>
</dbReference>
<name>A0ABP0YA93_9ROSI</name>
<proteinExistence type="predicted"/>
<sequence>MYDLVTFKESLQHLKQPWAHEHEPIKDLVGVVKDIKPTVLIGTSGVGRTFTKEVVEAIVAINEKPIIVALLNPTSQSECTAEEAYTWTKGRAIFASSSPFDPVEYKVNVFVPKLANKAYIFLGFRLGLIMFGTIRIRDDMLLAASWPLHGGIGWVKHEITRSSTEAKHGGIEMKKCAQQLLATQALMSKLANKIM</sequence>
<dbReference type="EMBL" id="OZ021736">
    <property type="protein sequence ID" value="CAK9315785.1"/>
    <property type="molecule type" value="Genomic_DNA"/>
</dbReference>
<accession>A0ABP0YA93</accession>
<dbReference type="SMART" id="SM00919">
    <property type="entry name" value="Malic_M"/>
    <property type="match status" value="1"/>
</dbReference>
<feature type="domain" description="Malic enzyme NAD-binding" evidence="1">
    <location>
        <begin position="1"/>
        <end position="178"/>
    </location>
</feature>
<evidence type="ECO:0000313" key="3">
    <source>
        <dbReference type="Proteomes" id="UP001642487"/>
    </source>
</evidence>
<dbReference type="InterPro" id="IPR036291">
    <property type="entry name" value="NAD(P)-bd_dom_sf"/>
</dbReference>
<organism evidence="2 3">
    <name type="scientific">Citrullus colocynthis</name>
    <name type="common">colocynth</name>
    <dbReference type="NCBI Taxonomy" id="252529"/>
    <lineage>
        <taxon>Eukaryota</taxon>
        <taxon>Viridiplantae</taxon>
        <taxon>Streptophyta</taxon>
        <taxon>Embryophyta</taxon>
        <taxon>Tracheophyta</taxon>
        <taxon>Spermatophyta</taxon>
        <taxon>Magnoliopsida</taxon>
        <taxon>eudicotyledons</taxon>
        <taxon>Gunneridae</taxon>
        <taxon>Pentapetalae</taxon>
        <taxon>rosids</taxon>
        <taxon>fabids</taxon>
        <taxon>Cucurbitales</taxon>
        <taxon>Cucurbitaceae</taxon>
        <taxon>Benincaseae</taxon>
        <taxon>Citrullus</taxon>
    </lineage>
</organism>
<dbReference type="Proteomes" id="UP001642487">
    <property type="component" value="Chromosome 2"/>
</dbReference>
<dbReference type="SUPFAM" id="SSF51735">
    <property type="entry name" value="NAD(P)-binding Rossmann-fold domains"/>
    <property type="match status" value="1"/>
</dbReference>